<organism evidence="16 17">
    <name type="scientific">Limulus polyphemus</name>
    <name type="common">Atlantic horseshoe crab</name>
    <dbReference type="NCBI Taxonomy" id="6850"/>
    <lineage>
        <taxon>Eukaryota</taxon>
        <taxon>Metazoa</taxon>
        <taxon>Ecdysozoa</taxon>
        <taxon>Arthropoda</taxon>
        <taxon>Chelicerata</taxon>
        <taxon>Merostomata</taxon>
        <taxon>Xiphosura</taxon>
        <taxon>Limulidae</taxon>
        <taxon>Limulus</taxon>
    </lineage>
</organism>
<dbReference type="SUPFAM" id="SSF57196">
    <property type="entry name" value="EGF/Laminin"/>
    <property type="match status" value="1"/>
</dbReference>
<keyword evidence="3 11" id="KW-0245">EGF-like domain</keyword>
<dbReference type="PROSITE" id="PS00022">
    <property type="entry name" value="EGF_1"/>
    <property type="match status" value="4"/>
</dbReference>
<dbReference type="PANTHER" id="PTHR14949">
    <property type="entry name" value="EGF-LIKE-DOMAIN, MULTIPLE 7, 8"/>
    <property type="match status" value="1"/>
</dbReference>
<dbReference type="CDD" id="cd00054">
    <property type="entry name" value="EGF_CA"/>
    <property type="match status" value="1"/>
</dbReference>
<dbReference type="Pfam" id="PF00008">
    <property type="entry name" value="EGF"/>
    <property type="match status" value="1"/>
</dbReference>
<evidence type="ECO:0000256" key="7">
    <source>
        <dbReference type="ARBA" id="ARBA00022989"/>
    </source>
</evidence>
<feature type="disulfide bond" evidence="11">
    <location>
        <begin position="240"/>
        <end position="249"/>
    </location>
</feature>
<evidence type="ECO:0000256" key="11">
    <source>
        <dbReference type="PROSITE-ProRule" id="PRU00076"/>
    </source>
</evidence>
<dbReference type="InterPro" id="IPR001881">
    <property type="entry name" value="EGF-like_Ca-bd_dom"/>
</dbReference>
<dbReference type="Gene3D" id="2.60.40.3510">
    <property type="match status" value="1"/>
</dbReference>
<dbReference type="GeneID" id="106474162"/>
<dbReference type="Proteomes" id="UP000694941">
    <property type="component" value="Unplaced"/>
</dbReference>
<dbReference type="InterPro" id="IPR000742">
    <property type="entry name" value="EGF"/>
</dbReference>
<evidence type="ECO:0000256" key="10">
    <source>
        <dbReference type="ARBA" id="ARBA00023180"/>
    </source>
</evidence>
<feature type="domain" description="EGF-like" evidence="14">
    <location>
        <begin position="411"/>
        <end position="451"/>
    </location>
</feature>
<evidence type="ECO:0000256" key="4">
    <source>
        <dbReference type="ARBA" id="ARBA00022692"/>
    </source>
</evidence>
<dbReference type="SMART" id="SM00179">
    <property type="entry name" value="EGF_CA"/>
    <property type="match status" value="1"/>
</dbReference>
<dbReference type="Gene3D" id="2.10.25.10">
    <property type="entry name" value="Laminin"/>
    <property type="match status" value="4"/>
</dbReference>
<dbReference type="InterPro" id="IPR011651">
    <property type="entry name" value="Notch_ligand_N"/>
</dbReference>
<evidence type="ECO:0000313" key="17">
    <source>
        <dbReference type="RefSeq" id="XP_022258237.1"/>
    </source>
</evidence>
<sequence length="454" mass="50726">LHLCLSKQVETSGVFDLRLTSYSNPNHTTADGECCGDRLGNECEADCSTFFRVCLTHVSRKISSYESKRRLDFNTPCTFGMSVSDIVDRSGLENNLPELDFNFDFSWPGQFLLIVEAWHSTNSTSPPAEEAINGGRLIMRYDKQRHLEIGDDWQDDHMTSERGVLLKYSYRVSCAEGFAGANCTVHCSSPNDTEARFDCLPSGTIKCRKGWVGERCNIPVCLEGCHPTHGYCEKPGECHCRLGWTGDTCSTCVPMFGCLHGGCNQTFECNCEEGWDGFFCGQPMCKKGCHPTRGYCDYPGECRCRIGWQGELCNTCRTLPGCVHGYCNKPLECICEAGWRGIFCHLPVCREGCDIKYGYCTKPNECRCRIGWQGEKCDQCFPYPGCQNGHCVRPWECNCEPGWGGLLCDKKSNYCEIENPCQNGSTCISKSEEDGLYLCVCPGGFTGKHCENRT</sequence>
<dbReference type="Pfam" id="PF01414">
    <property type="entry name" value="DSL"/>
    <property type="match status" value="1"/>
</dbReference>
<comment type="caution">
    <text evidence="11">Lacks conserved residue(s) required for the propagation of feature annotation.</text>
</comment>
<evidence type="ECO:0000313" key="16">
    <source>
        <dbReference type="Proteomes" id="UP000694941"/>
    </source>
</evidence>
<dbReference type="PROSITE" id="PS50026">
    <property type="entry name" value="EGF_3"/>
    <property type="match status" value="2"/>
</dbReference>
<keyword evidence="2 13" id="KW-0217">Developmental protein</keyword>
<evidence type="ECO:0000256" key="12">
    <source>
        <dbReference type="PROSITE-ProRule" id="PRU00377"/>
    </source>
</evidence>
<dbReference type="SMART" id="SM00051">
    <property type="entry name" value="DSL"/>
    <property type="match status" value="1"/>
</dbReference>
<keyword evidence="10" id="KW-0325">Glycoprotein</keyword>
<dbReference type="RefSeq" id="XP_022258237.1">
    <property type="nucleotide sequence ID" value="XM_022402529.1"/>
</dbReference>
<evidence type="ECO:0000256" key="1">
    <source>
        <dbReference type="ARBA" id="ARBA00004479"/>
    </source>
</evidence>
<name>A0ABM1TQT1_LIMPO</name>
<evidence type="ECO:0000256" key="2">
    <source>
        <dbReference type="ARBA" id="ARBA00022473"/>
    </source>
</evidence>
<evidence type="ECO:0000256" key="5">
    <source>
        <dbReference type="ARBA" id="ARBA00022729"/>
    </source>
</evidence>
<evidence type="ECO:0000256" key="6">
    <source>
        <dbReference type="ARBA" id="ARBA00022737"/>
    </source>
</evidence>
<keyword evidence="9 11" id="KW-1015">Disulfide bond</keyword>
<reference evidence="17" key="1">
    <citation type="submission" date="2025-08" db="UniProtKB">
        <authorList>
            <consortium name="RefSeq"/>
        </authorList>
    </citation>
    <scope>IDENTIFICATION</scope>
    <source>
        <tissue evidence="17">Muscle</tissue>
    </source>
</reference>
<evidence type="ECO:0000256" key="13">
    <source>
        <dbReference type="RuleBase" id="RU280815"/>
    </source>
</evidence>
<comment type="subcellular location">
    <subcellularLocation>
        <location evidence="1 13">Membrane</location>
        <topology evidence="1 13">Single-pass type I membrane protein</topology>
    </subcellularLocation>
</comment>
<dbReference type="InterPro" id="IPR050969">
    <property type="entry name" value="Dev_Signal_Modulators"/>
</dbReference>
<dbReference type="Gene3D" id="2.10.25.140">
    <property type="match status" value="1"/>
</dbReference>
<keyword evidence="8 13" id="KW-0472">Membrane</keyword>
<gene>
    <name evidence="17" type="primary">LOC106474162</name>
</gene>
<keyword evidence="6 13" id="KW-0677">Repeat</keyword>
<feature type="disulfide bond" evidence="12">
    <location>
        <begin position="187"/>
        <end position="199"/>
    </location>
</feature>
<evidence type="ECO:0000259" key="15">
    <source>
        <dbReference type="PROSITE" id="PS51051"/>
    </source>
</evidence>
<evidence type="ECO:0000256" key="3">
    <source>
        <dbReference type="ARBA" id="ARBA00022536"/>
    </source>
</evidence>
<feature type="non-terminal residue" evidence="17">
    <location>
        <position position="1"/>
    </location>
</feature>
<feature type="disulfide bond" evidence="12">
    <location>
        <begin position="174"/>
        <end position="183"/>
    </location>
</feature>
<keyword evidence="7 13" id="KW-1133">Transmembrane helix</keyword>
<comment type="function">
    <text evidence="13">Putative Notch ligand involved in the mediation of Notch signaling.</text>
</comment>
<dbReference type="InterPro" id="IPR001774">
    <property type="entry name" value="DSL"/>
</dbReference>
<protein>
    <recommendedName>
        <fullName evidence="13">Delta-like protein</fullName>
    </recommendedName>
</protein>
<keyword evidence="4 13" id="KW-0812">Transmembrane</keyword>
<proteinExistence type="predicted"/>
<feature type="disulfide bond" evidence="12">
    <location>
        <begin position="207"/>
        <end position="216"/>
    </location>
</feature>
<evidence type="ECO:0000259" key="14">
    <source>
        <dbReference type="PROSITE" id="PS50026"/>
    </source>
</evidence>
<dbReference type="SMART" id="SM00181">
    <property type="entry name" value="EGF"/>
    <property type="match status" value="7"/>
</dbReference>
<keyword evidence="5 13" id="KW-0732">Signal</keyword>
<dbReference type="PROSITE" id="PS51051">
    <property type="entry name" value="DSL"/>
    <property type="match status" value="1"/>
</dbReference>
<feature type="domain" description="DSL" evidence="15">
    <location>
        <begin position="172"/>
        <end position="216"/>
    </location>
</feature>
<evidence type="ECO:0000256" key="8">
    <source>
        <dbReference type="ARBA" id="ARBA00023136"/>
    </source>
</evidence>
<feature type="disulfide bond" evidence="11">
    <location>
        <begin position="441"/>
        <end position="450"/>
    </location>
</feature>
<dbReference type="PROSITE" id="PS01186">
    <property type="entry name" value="EGF_2"/>
    <property type="match status" value="2"/>
</dbReference>
<dbReference type="Pfam" id="PF21700">
    <property type="entry name" value="EGF_DL_JAG"/>
    <property type="match status" value="3"/>
</dbReference>
<dbReference type="Pfam" id="PF07657">
    <property type="entry name" value="MNNL"/>
    <property type="match status" value="1"/>
</dbReference>
<dbReference type="PANTHER" id="PTHR14949:SF56">
    <property type="entry name" value="EGF-LIKE-DOMAIN, MULTIPLE 7"/>
    <property type="match status" value="1"/>
</dbReference>
<keyword evidence="16" id="KW-1185">Reference proteome</keyword>
<accession>A0ABM1TQT1</accession>
<evidence type="ECO:0000256" key="9">
    <source>
        <dbReference type="ARBA" id="ARBA00023157"/>
    </source>
</evidence>
<feature type="domain" description="EGF-like" evidence="14">
    <location>
        <begin position="217"/>
        <end position="250"/>
    </location>
</feature>